<keyword evidence="6" id="KW-1185">Reference proteome</keyword>
<evidence type="ECO:0000313" key="5">
    <source>
        <dbReference type="EMBL" id="MCT2043198.1"/>
    </source>
</evidence>
<dbReference type="InterPro" id="IPR036390">
    <property type="entry name" value="WH_DNA-bd_sf"/>
</dbReference>
<dbReference type="CDD" id="cd00090">
    <property type="entry name" value="HTH_ARSR"/>
    <property type="match status" value="1"/>
</dbReference>
<feature type="domain" description="HTH arsR-type" evidence="4">
    <location>
        <begin position="26"/>
        <end position="123"/>
    </location>
</feature>
<comment type="caution">
    <text evidence="5">The sequence shown here is derived from an EMBL/GenBank/DDBJ whole genome shotgun (WGS) entry which is preliminary data.</text>
</comment>
<evidence type="ECO:0000256" key="2">
    <source>
        <dbReference type="ARBA" id="ARBA00023125"/>
    </source>
</evidence>
<dbReference type="InterPro" id="IPR011991">
    <property type="entry name" value="ArsR-like_HTH"/>
</dbReference>
<protein>
    <submittedName>
        <fullName evidence="5">Metalloregulator ArsR/SmtB family transcription factor</fullName>
    </submittedName>
</protein>
<dbReference type="PANTHER" id="PTHR43132">
    <property type="entry name" value="ARSENICAL RESISTANCE OPERON REPRESSOR ARSR-RELATED"/>
    <property type="match status" value="1"/>
</dbReference>
<accession>A0ABT2HY07</accession>
<keyword evidence="2" id="KW-0238">DNA-binding</keyword>
<name>A0ABT2HY07_9MICO</name>
<dbReference type="EMBL" id="JALXSQ010000029">
    <property type="protein sequence ID" value="MCT2043198.1"/>
    <property type="molecule type" value="Genomic_DNA"/>
</dbReference>
<evidence type="ECO:0000256" key="3">
    <source>
        <dbReference type="ARBA" id="ARBA00023163"/>
    </source>
</evidence>
<keyword evidence="3" id="KW-0804">Transcription</keyword>
<evidence type="ECO:0000313" key="6">
    <source>
        <dbReference type="Proteomes" id="UP001525379"/>
    </source>
</evidence>
<dbReference type="PRINTS" id="PR00778">
    <property type="entry name" value="HTHARSR"/>
</dbReference>
<dbReference type="PROSITE" id="PS50987">
    <property type="entry name" value="HTH_ARSR_2"/>
    <property type="match status" value="1"/>
</dbReference>
<evidence type="ECO:0000259" key="4">
    <source>
        <dbReference type="PROSITE" id="PS50987"/>
    </source>
</evidence>
<dbReference type="Proteomes" id="UP001525379">
    <property type="component" value="Unassembled WGS sequence"/>
</dbReference>
<dbReference type="SMART" id="SM00418">
    <property type="entry name" value="HTH_ARSR"/>
    <property type="match status" value="1"/>
</dbReference>
<sequence>MSIEQNLDAHCEPAGPGCCSLATGPLETQEAEHFADLFKELSDPTRLRLLSLLAADGCQPVSAGDLVVPLGVTQPTVSHHLTRLTEAGLLRRRREGKRMFYCVNRSAFAKLQAVLALGDERPEPAPNPS</sequence>
<keyword evidence="1" id="KW-0805">Transcription regulation</keyword>
<proteinExistence type="predicted"/>
<dbReference type="RefSeq" id="WP_066082381.1">
    <property type="nucleotide sequence ID" value="NZ_JAFDPW010000001.1"/>
</dbReference>
<evidence type="ECO:0000256" key="1">
    <source>
        <dbReference type="ARBA" id="ARBA00023015"/>
    </source>
</evidence>
<dbReference type="InterPro" id="IPR051011">
    <property type="entry name" value="Metal_resp_trans_reg"/>
</dbReference>
<dbReference type="Gene3D" id="1.10.10.10">
    <property type="entry name" value="Winged helix-like DNA-binding domain superfamily/Winged helix DNA-binding domain"/>
    <property type="match status" value="1"/>
</dbReference>
<gene>
    <name evidence="5" type="ORF">M3D15_07625</name>
</gene>
<organism evidence="5 6">
    <name type="scientific">Pseudoclavibacter albus</name>
    <dbReference type="NCBI Taxonomy" id="272241"/>
    <lineage>
        <taxon>Bacteria</taxon>
        <taxon>Bacillati</taxon>
        <taxon>Actinomycetota</taxon>
        <taxon>Actinomycetes</taxon>
        <taxon>Micrococcales</taxon>
        <taxon>Microbacteriaceae</taxon>
        <taxon>Pseudoclavibacter</taxon>
    </lineage>
</organism>
<dbReference type="NCBIfam" id="NF033788">
    <property type="entry name" value="HTH_metalloreg"/>
    <property type="match status" value="1"/>
</dbReference>
<dbReference type="PANTHER" id="PTHR43132:SF2">
    <property type="entry name" value="ARSENICAL RESISTANCE OPERON REPRESSOR ARSR-RELATED"/>
    <property type="match status" value="1"/>
</dbReference>
<reference evidence="5 6" key="1">
    <citation type="submission" date="2022-04" db="EMBL/GenBank/DDBJ databases">
        <title>Human microbiome associated bacterial genomes.</title>
        <authorList>
            <person name="Sandstrom S."/>
            <person name="Salamzade R."/>
            <person name="Kalan L.R."/>
        </authorList>
    </citation>
    <scope>NUCLEOTIDE SEQUENCE [LARGE SCALE GENOMIC DNA]</scope>
    <source>
        <strain evidence="6">p3-SID1799</strain>
    </source>
</reference>
<dbReference type="SUPFAM" id="SSF46785">
    <property type="entry name" value="Winged helix' DNA-binding domain"/>
    <property type="match status" value="1"/>
</dbReference>
<dbReference type="InterPro" id="IPR001845">
    <property type="entry name" value="HTH_ArsR_DNA-bd_dom"/>
</dbReference>
<dbReference type="Pfam" id="PF01022">
    <property type="entry name" value="HTH_5"/>
    <property type="match status" value="1"/>
</dbReference>
<dbReference type="InterPro" id="IPR036388">
    <property type="entry name" value="WH-like_DNA-bd_sf"/>
</dbReference>